<protein>
    <submittedName>
        <fullName evidence="3">DUF222 domain-containing protein</fullName>
    </submittedName>
</protein>
<feature type="compositionally biased region" description="Polar residues" evidence="1">
    <location>
        <begin position="1"/>
        <end position="18"/>
    </location>
</feature>
<feature type="region of interest" description="Disordered" evidence="1">
    <location>
        <begin position="276"/>
        <end position="357"/>
    </location>
</feature>
<evidence type="ECO:0000256" key="1">
    <source>
        <dbReference type="SAM" id="MobiDB-lite"/>
    </source>
</evidence>
<evidence type="ECO:0000259" key="2">
    <source>
        <dbReference type="SMART" id="SM00507"/>
    </source>
</evidence>
<feature type="compositionally biased region" description="Low complexity" evidence="1">
    <location>
        <begin position="589"/>
        <end position="601"/>
    </location>
</feature>
<proteinExistence type="predicted"/>
<organism evidence="3 4">
    <name type="scientific">Rhodococcus sovatensis</name>
    <dbReference type="NCBI Taxonomy" id="1805840"/>
    <lineage>
        <taxon>Bacteria</taxon>
        <taxon>Bacillati</taxon>
        <taxon>Actinomycetota</taxon>
        <taxon>Actinomycetes</taxon>
        <taxon>Mycobacteriales</taxon>
        <taxon>Nocardiaceae</taxon>
        <taxon>Rhodococcus</taxon>
    </lineage>
</organism>
<feature type="region of interest" description="Disordered" evidence="1">
    <location>
        <begin position="1"/>
        <end position="30"/>
    </location>
</feature>
<dbReference type="RefSeq" id="WP_338888079.1">
    <property type="nucleotide sequence ID" value="NZ_CP147846.1"/>
</dbReference>
<feature type="compositionally biased region" description="Low complexity" evidence="1">
    <location>
        <begin position="333"/>
        <end position="346"/>
    </location>
</feature>
<dbReference type="SMART" id="SM00507">
    <property type="entry name" value="HNHc"/>
    <property type="match status" value="1"/>
</dbReference>
<feature type="domain" description="HNH nuclease" evidence="2">
    <location>
        <begin position="468"/>
        <end position="520"/>
    </location>
</feature>
<evidence type="ECO:0000313" key="4">
    <source>
        <dbReference type="Proteomes" id="UP001432000"/>
    </source>
</evidence>
<dbReference type="Proteomes" id="UP001432000">
    <property type="component" value="Chromosome"/>
</dbReference>
<dbReference type="Pfam" id="PF02720">
    <property type="entry name" value="DUF222"/>
    <property type="match status" value="2"/>
</dbReference>
<feature type="region of interest" description="Disordered" evidence="1">
    <location>
        <begin position="571"/>
        <end position="601"/>
    </location>
</feature>
<dbReference type="InterPro" id="IPR003615">
    <property type="entry name" value="HNH_nuc"/>
</dbReference>
<dbReference type="CDD" id="cd00085">
    <property type="entry name" value="HNHc"/>
    <property type="match status" value="1"/>
</dbReference>
<evidence type="ECO:0000313" key="3">
    <source>
        <dbReference type="EMBL" id="WXG68094.1"/>
    </source>
</evidence>
<sequence>MLSGDSHSGVTDTVNDTAGDTAVSEETAASGDTAASGVPVIEAAFLANVVATIEQQVEILGRIDMSAASTADQRALLVRMETATRSLFGYSHTWLADLMAQRGLDDIYGSVPQAVAVLLRVSVARASQRIRFADEYGHRTSMTGERLDPVLPATASAAESGALDEEHQRIIKNFFRLLGRKVDIESRERAENQLAQLARELLPDQFRAAAARLFAVLDPDGELDDEEKTAARCFVSFDDPGADGLTKGKFLIDAETRAYLEAGFAKWAKPGMCNPADSTPVVDDPNVATNSDKNTSGSESDAATPDPSLFEQSDDSDTDQSSPGDEPDRTDVGTDATAGPGTAAGPVPGPGPGTAADRDTIIDAERRAARDHRSKGRRQHDALKVILRQMLASGQLGHHRGLPVTAVVTMTLKELEEASGHAVTGTGSLIPMRDAIRMASHAHQYLVIFDDHGRPLHLGRSKRIATADQRIVLIAADRGCTFPGCTRPATWSQVHHIDEWAAGGNTDIDSLTFGCDTHHPLVGPADTDWATTKAGPDHPYPGRTLWHPPIGLDPLRRGRINHFHHPNEYIYPADVPLSDTGETRDTNAPSPGGSESGTPPA</sequence>
<feature type="compositionally biased region" description="Polar residues" evidence="1">
    <location>
        <begin position="287"/>
        <end position="301"/>
    </location>
</feature>
<keyword evidence="4" id="KW-1185">Reference proteome</keyword>
<gene>
    <name evidence="3" type="ORF">WDS16_23235</name>
</gene>
<name>A0ABZ2PG39_9NOCA</name>
<reference evidence="3 4" key="1">
    <citation type="submission" date="2024-03" db="EMBL/GenBank/DDBJ databases">
        <title>Natural products discovery in diverse microorganisms through a two-stage MS feature dereplication strategy.</title>
        <authorList>
            <person name="Zhang R."/>
        </authorList>
    </citation>
    <scope>NUCLEOTIDE SEQUENCE [LARGE SCALE GENOMIC DNA]</scope>
    <source>
        <strain evidence="3 4">18930</strain>
    </source>
</reference>
<accession>A0ABZ2PG39</accession>
<dbReference type="InterPro" id="IPR003870">
    <property type="entry name" value="DUF222"/>
</dbReference>
<dbReference type="EMBL" id="CP147846">
    <property type="protein sequence ID" value="WXG68094.1"/>
    <property type="molecule type" value="Genomic_DNA"/>
</dbReference>